<dbReference type="Pfam" id="PF01156">
    <property type="entry name" value="IU_nuc_hydro"/>
    <property type="match status" value="1"/>
</dbReference>
<accession>A0A1G9MPL3</accession>
<dbReference type="Gene3D" id="3.90.245.10">
    <property type="entry name" value="Ribonucleoside hydrolase-like"/>
    <property type="match status" value="1"/>
</dbReference>
<keyword evidence="1" id="KW-0732">Signal</keyword>
<dbReference type="GO" id="GO:0016799">
    <property type="term" value="F:hydrolase activity, hydrolyzing N-glycosyl compounds"/>
    <property type="evidence" value="ECO:0007669"/>
    <property type="project" value="InterPro"/>
</dbReference>
<dbReference type="InterPro" id="IPR036452">
    <property type="entry name" value="Ribo_hydro-like"/>
</dbReference>
<dbReference type="Proteomes" id="UP000198901">
    <property type="component" value="Unassembled WGS sequence"/>
</dbReference>
<proteinExistence type="predicted"/>
<dbReference type="PANTHER" id="PTHR43264:SF1">
    <property type="entry name" value="INOSINE_URIDINE-PREFERRING NUCLEOSIDE HYDROLASE DOMAIN-CONTAINING PROTEIN"/>
    <property type="match status" value="1"/>
</dbReference>
<dbReference type="EMBL" id="FNGS01000003">
    <property type="protein sequence ID" value="SDL76232.1"/>
    <property type="molecule type" value="Genomic_DNA"/>
</dbReference>
<gene>
    <name evidence="3" type="ORF">SAMN04488090_1694</name>
</gene>
<sequence>MKKILLLLALLGPLAPAFSQKKVIFDSDMGPDYDDVGALAVLHALADNHEAEILATIASNRYELVVPCFRVVNTYFRRPAIPVGRTVASAPLKPCWQRGWTDTLVARYSQGAQTPPDEAVALYRRILSKQKDNSVTIITVGFLSNLKALLESGPDTYSSLNGMDLVKKKVAEWVCMGGAFGKLHQKEFNLVEDLPASKYVLGHFPRPALFSGFEIGIRVKTGVELTARHRSGSPVEDTFRIAMKSSEQDKDGRPSWDQTAVLVGVRGYGKHYTIRRGRAFMEEGGTNGWTDQADGPHAYLVEKSSPETVRAEIESLMMHLPRK</sequence>
<dbReference type="AlphaFoldDB" id="A0A1G9MPL3"/>
<keyword evidence="4" id="KW-1185">Reference proteome</keyword>
<dbReference type="SUPFAM" id="SSF53590">
    <property type="entry name" value="Nucleoside hydrolase"/>
    <property type="match status" value="1"/>
</dbReference>
<dbReference type="OrthoDB" id="128573at2"/>
<feature type="domain" description="Inosine/uridine-preferring nucleoside hydrolase" evidence="2">
    <location>
        <begin position="23"/>
        <end position="266"/>
    </location>
</feature>
<feature type="signal peptide" evidence="1">
    <location>
        <begin position="1"/>
        <end position="19"/>
    </location>
</feature>
<protein>
    <submittedName>
        <fullName evidence="3">Inosine-uridine nucleoside N-ribohydrolase</fullName>
    </submittedName>
</protein>
<dbReference type="InterPro" id="IPR001910">
    <property type="entry name" value="Inosine/uridine_hydrolase_dom"/>
</dbReference>
<evidence type="ECO:0000313" key="3">
    <source>
        <dbReference type="EMBL" id="SDL76232.1"/>
    </source>
</evidence>
<evidence type="ECO:0000313" key="4">
    <source>
        <dbReference type="Proteomes" id="UP000198901"/>
    </source>
</evidence>
<name>A0A1G9MPL3_9BACT</name>
<keyword evidence="3" id="KW-0378">Hydrolase</keyword>
<evidence type="ECO:0000259" key="2">
    <source>
        <dbReference type="Pfam" id="PF01156"/>
    </source>
</evidence>
<organism evidence="3 4">
    <name type="scientific">Siphonobacter aquaeclarae</name>
    <dbReference type="NCBI Taxonomy" id="563176"/>
    <lineage>
        <taxon>Bacteria</taxon>
        <taxon>Pseudomonadati</taxon>
        <taxon>Bacteroidota</taxon>
        <taxon>Cytophagia</taxon>
        <taxon>Cytophagales</taxon>
        <taxon>Cytophagaceae</taxon>
        <taxon>Siphonobacter</taxon>
    </lineage>
</organism>
<reference evidence="3 4" key="1">
    <citation type="submission" date="2016-10" db="EMBL/GenBank/DDBJ databases">
        <authorList>
            <person name="de Groot N.N."/>
        </authorList>
    </citation>
    <scope>NUCLEOTIDE SEQUENCE [LARGE SCALE GENOMIC DNA]</scope>
    <source>
        <strain evidence="3 4">DSM 21668</strain>
    </source>
</reference>
<dbReference type="PANTHER" id="PTHR43264">
    <property type="match status" value="1"/>
</dbReference>
<dbReference type="STRING" id="563176.SAMN04488090_1694"/>
<evidence type="ECO:0000256" key="1">
    <source>
        <dbReference type="SAM" id="SignalP"/>
    </source>
</evidence>
<feature type="chain" id="PRO_5011569398" evidence="1">
    <location>
        <begin position="20"/>
        <end position="323"/>
    </location>
</feature>
<dbReference type="RefSeq" id="WP_093200410.1">
    <property type="nucleotide sequence ID" value="NZ_FNGS01000003.1"/>
</dbReference>